<sequence length="175" mass="20371">MLQNTQSQFLEELLTPFPGFIITRVQPAFYEENAQMWHVFSYASVQHVITNSAIFSCDRNRLYPTMPDPDDPTYQSMLHVDPPKHTRLRSLVSHVFTPRRVAQMEQRIRAMVQTLLDQLEAKDHVDAIDDLAHPLPTLVIAELLGIPQPDRDRFRVWTDAYVEFITPLHSRLHVI</sequence>
<name>A0A455SL00_9CHLR</name>
<evidence type="ECO:0008006" key="3">
    <source>
        <dbReference type="Google" id="ProtNLM"/>
    </source>
</evidence>
<dbReference type="Gene3D" id="1.10.630.10">
    <property type="entry name" value="Cytochrome P450"/>
    <property type="match status" value="1"/>
</dbReference>
<dbReference type="InterPro" id="IPR036396">
    <property type="entry name" value="Cyt_P450_sf"/>
</dbReference>
<reference evidence="2" key="1">
    <citation type="submission" date="2018-12" db="EMBL/GenBank/DDBJ databases">
        <title>Novel natural products biosynthetic potential of the class Ktedonobacteria.</title>
        <authorList>
            <person name="Zheng Y."/>
            <person name="Saitou A."/>
            <person name="Wang C.M."/>
            <person name="Toyoda A."/>
            <person name="Minakuchi Y."/>
            <person name="Sekiguchi Y."/>
            <person name="Ueda K."/>
            <person name="Takano H."/>
            <person name="Sakai Y."/>
            <person name="Yokota A."/>
            <person name="Yabe S."/>
        </authorList>
    </citation>
    <scope>NUCLEOTIDE SEQUENCE</scope>
    <source>
        <strain evidence="2">COM3</strain>
    </source>
</reference>
<organism evidence="2">
    <name type="scientific">Thermosporothrix sp. COM3</name>
    <dbReference type="NCBI Taxonomy" id="2490863"/>
    <lineage>
        <taxon>Bacteria</taxon>
        <taxon>Bacillati</taxon>
        <taxon>Chloroflexota</taxon>
        <taxon>Ktedonobacteria</taxon>
        <taxon>Ktedonobacterales</taxon>
        <taxon>Thermosporotrichaceae</taxon>
        <taxon>Thermosporothrix</taxon>
    </lineage>
</organism>
<dbReference type="InterPro" id="IPR002397">
    <property type="entry name" value="Cyt_P450_B"/>
</dbReference>
<dbReference type="SUPFAM" id="SSF48264">
    <property type="entry name" value="Cytochrome P450"/>
    <property type="match status" value="1"/>
</dbReference>
<dbReference type="GO" id="GO:0016705">
    <property type="term" value="F:oxidoreductase activity, acting on paired donors, with incorporation or reduction of molecular oxygen"/>
    <property type="evidence" value="ECO:0007669"/>
    <property type="project" value="InterPro"/>
</dbReference>
<proteinExistence type="inferred from homology"/>
<dbReference type="AlphaFoldDB" id="A0A455SL00"/>
<dbReference type="PANTHER" id="PTHR46696">
    <property type="entry name" value="P450, PUTATIVE (EUROFUNG)-RELATED"/>
    <property type="match status" value="1"/>
</dbReference>
<dbReference type="PANTHER" id="PTHR46696:SF1">
    <property type="entry name" value="CYTOCHROME P450 YJIB-RELATED"/>
    <property type="match status" value="1"/>
</dbReference>
<accession>A0A455SL00</accession>
<protein>
    <recommendedName>
        <fullName evidence="3">Cytochrome P450</fullName>
    </recommendedName>
</protein>
<gene>
    <name evidence="2" type="ORF">KTC_23330</name>
</gene>
<evidence type="ECO:0000313" key="2">
    <source>
        <dbReference type="EMBL" id="BBH87582.1"/>
    </source>
</evidence>
<evidence type="ECO:0000256" key="1">
    <source>
        <dbReference type="ARBA" id="ARBA00010617"/>
    </source>
</evidence>
<comment type="similarity">
    <text evidence="1">Belongs to the cytochrome P450 family.</text>
</comment>
<dbReference type="PRINTS" id="PR00359">
    <property type="entry name" value="BP450"/>
</dbReference>
<dbReference type="GO" id="GO:0004497">
    <property type="term" value="F:monooxygenase activity"/>
    <property type="evidence" value="ECO:0007669"/>
    <property type="project" value="InterPro"/>
</dbReference>
<dbReference type="EMBL" id="AP019376">
    <property type="protein sequence ID" value="BBH87582.1"/>
    <property type="molecule type" value="Genomic_DNA"/>
</dbReference>
<dbReference type="GO" id="GO:0005506">
    <property type="term" value="F:iron ion binding"/>
    <property type="evidence" value="ECO:0007669"/>
    <property type="project" value="InterPro"/>
</dbReference>
<dbReference type="GO" id="GO:0020037">
    <property type="term" value="F:heme binding"/>
    <property type="evidence" value="ECO:0007669"/>
    <property type="project" value="InterPro"/>
</dbReference>